<feature type="compositionally biased region" description="Acidic residues" evidence="10">
    <location>
        <begin position="43"/>
        <end position="53"/>
    </location>
</feature>
<keyword evidence="7 9" id="KW-0472">Membrane</keyword>
<evidence type="ECO:0000256" key="9">
    <source>
        <dbReference type="RuleBase" id="RU363111"/>
    </source>
</evidence>
<comment type="similarity">
    <text evidence="8 9">Belongs to the SFT2 family.</text>
</comment>
<evidence type="ECO:0000256" key="10">
    <source>
        <dbReference type="SAM" id="MobiDB-lite"/>
    </source>
</evidence>
<comment type="subcellular location">
    <subcellularLocation>
        <location evidence="2 9">Membrane</location>
        <topology evidence="2 9">Multi-pass membrane protein</topology>
    </subcellularLocation>
</comment>
<evidence type="ECO:0000256" key="2">
    <source>
        <dbReference type="ARBA" id="ARBA00004141"/>
    </source>
</evidence>
<keyword evidence="6 9" id="KW-1133">Transmembrane helix</keyword>
<dbReference type="PANTHER" id="PTHR23137">
    <property type="entry name" value="VESICLE TRANSPORT PROTEIN-RELATED"/>
    <property type="match status" value="1"/>
</dbReference>
<proteinExistence type="inferred from homology"/>
<evidence type="ECO:0000313" key="11">
    <source>
        <dbReference type="Proteomes" id="UP000694865"/>
    </source>
</evidence>
<feature type="compositionally biased region" description="Low complexity" evidence="10">
    <location>
        <begin position="13"/>
        <end position="37"/>
    </location>
</feature>
<evidence type="ECO:0000256" key="3">
    <source>
        <dbReference type="ARBA" id="ARBA00022448"/>
    </source>
</evidence>
<feature type="non-terminal residue" evidence="12">
    <location>
        <position position="119"/>
    </location>
</feature>
<feature type="region of interest" description="Disordered" evidence="10">
    <location>
        <begin position="1"/>
        <end position="56"/>
    </location>
</feature>
<organism evidence="11 12">
    <name type="scientific">Saccoglossus kowalevskii</name>
    <name type="common">Acorn worm</name>
    <dbReference type="NCBI Taxonomy" id="10224"/>
    <lineage>
        <taxon>Eukaryota</taxon>
        <taxon>Metazoa</taxon>
        <taxon>Hemichordata</taxon>
        <taxon>Enteropneusta</taxon>
        <taxon>Harrimaniidae</taxon>
        <taxon>Saccoglossus</taxon>
    </lineage>
</organism>
<gene>
    <name evidence="12" type="primary">LOC102805686</name>
</gene>
<comment type="caution">
    <text evidence="9">Lacks conserved residue(s) required for the propagation of feature annotation.</text>
</comment>
<evidence type="ECO:0000256" key="4">
    <source>
        <dbReference type="ARBA" id="ARBA00022692"/>
    </source>
</evidence>
<evidence type="ECO:0000256" key="8">
    <source>
        <dbReference type="ARBA" id="ARBA00025800"/>
    </source>
</evidence>
<protein>
    <recommendedName>
        <fullName evidence="9">Vesicle transport protein</fullName>
    </recommendedName>
</protein>
<dbReference type="Proteomes" id="UP000694865">
    <property type="component" value="Unplaced"/>
</dbReference>
<dbReference type="Pfam" id="PF04178">
    <property type="entry name" value="Got1"/>
    <property type="match status" value="1"/>
</dbReference>
<keyword evidence="11" id="KW-1185">Reference proteome</keyword>
<comment type="function">
    <text evidence="1 9">May be involved in fusion of retrograde transport vesicles derived from an endocytic compartment with the Golgi complex.</text>
</comment>
<evidence type="ECO:0000256" key="1">
    <source>
        <dbReference type="ARBA" id="ARBA00003566"/>
    </source>
</evidence>
<dbReference type="RefSeq" id="XP_006815295.1">
    <property type="nucleotide sequence ID" value="XM_006815232.1"/>
</dbReference>
<accession>A0ABM0M5K4</accession>
<reference evidence="12" key="1">
    <citation type="submission" date="2025-08" db="UniProtKB">
        <authorList>
            <consortium name="RefSeq"/>
        </authorList>
    </citation>
    <scope>IDENTIFICATION</scope>
    <source>
        <tissue evidence="12">Testes</tissue>
    </source>
</reference>
<dbReference type="InterPro" id="IPR011691">
    <property type="entry name" value="Vesicle_transpt_SFT2"/>
</dbReference>
<dbReference type="GeneID" id="102805686"/>
<evidence type="ECO:0000313" key="12">
    <source>
        <dbReference type="RefSeq" id="XP_006815295.1"/>
    </source>
</evidence>
<evidence type="ECO:0000256" key="6">
    <source>
        <dbReference type="ARBA" id="ARBA00022989"/>
    </source>
</evidence>
<feature type="transmembrane region" description="Helical" evidence="9">
    <location>
        <begin position="75"/>
        <end position="100"/>
    </location>
</feature>
<evidence type="ECO:0000256" key="5">
    <source>
        <dbReference type="ARBA" id="ARBA00022927"/>
    </source>
</evidence>
<dbReference type="InterPro" id="IPR007305">
    <property type="entry name" value="Vesicle_transpt_Got1/SFT2"/>
</dbReference>
<sequence>MASLSSKLQDYLSSSKSGNSASKPTDNSSNDTKSKSSWFGSSDDVEIPIEDDGNGWFNEAQKDPMCPSLSKKQRIIGFMGLLLAGVFCFVVAGMFAPFIVLKARKFALLYTLGSLFTIS</sequence>
<keyword evidence="3 9" id="KW-0813">Transport</keyword>
<keyword evidence="5 9" id="KW-0653">Protein transport</keyword>
<feature type="compositionally biased region" description="Polar residues" evidence="10">
    <location>
        <begin position="1"/>
        <end position="12"/>
    </location>
</feature>
<evidence type="ECO:0000256" key="7">
    <source>
        <dbReference type="ARBA" id="ARBA00023136"/>
    </source>
</evidence>
<name>A0ABM0M5K4_SACKO</name>
<keyword evidence="4 9" id="KW-0812">Transmembrane</keyword>
<dbReference type="PANTHER" id="PTHR23137:SF36">
    <property type="entry name" value="VESICLE TRANSPORT PROTEIN SFT2C"/>
    <property type="match status" value="1"/>
</dbReference>